<evidence type="ECO:0000313" key="3">
    <source>
        <dbReference type="EMBL" id="KIY93941.1"/>
    </source>
</evidence>
<dbReference type="PANTHER" id="PTHR47523:SF1">
    <property type="entry name" value="F21O3.11 PROTEIN"/>
    <property type="match status" value="1"/>
</dbReference>
<dbReference type="SUPFAM" id="SSF53474">
    <property type="entry name" value="alpha/beta-Hydrolases"/>
    <property type="match status" value="1"/>
</dbReference>
<dbReference type="InterPro" id="IPR002921">
    <property type="entry name" value="Fungal_lipase-type"/>
</dbReference>
<dbReference type="RefSeq" id="XP_013892961.1">
    <property type="nucleotide sequence ID" value="XM_014037507.1"/>
</dbReference>
<dbReference type="KEGG" id="mng:MNEG_14020"/>
<organism evidence="3 4">
    <name type="scientific">Monoraphidium neglectum</name>
    <dbReference type="NCBI Taxonomy" id="145388"/>
    <lineage>
        <taxon>Eukaryota</taxon>
        <taxon>Viridiplantae</taxon>
        <taxon>Chlorophyta</taxon>
        <taxon>core chlorophytes</taxon>
        <taxon>Chlorophyceae</taxon>
        <taxon>CS clade</taxon>
        <taxon>Sphaeropleales</taxon>
        <taxon>Selenastraceae</taxon>
        <taxon>Monoraphidium</taxon>
    </lineage>
</organism>
<dbReference type="EMBL" id="KK104421">
    <property type="protein sequence ID" value="KIY93941.1"/>
    <property type="molecule type" value="Genomic_DNA"/>
</dbReference>
<dbReference type="Gene3D" id="3.40.50.1820">
    <property type="entry name" value="alpha/beta hydrolase"/>
    <property type="match status" value="1"/>
</dbReference>
<dbReference type="InterPro" id="IPR029058">
    <property type="entry name" value="AB_hydrolase_fold"/>
</dbReference>
<dbReference type="STRING" id="145388.A0A0D2LWL3"/>
<accession>A0A0D2LWL3</accession>
<feature type="compositionally biased region" description="Basic residues" evidence="1">
    <location>
        <begin position="197"/>
        <end position="206"/>
    </location>
</feature>
<dbReference type="Proteomes" id="UP000054498">
    <property type="component" value="Unassembled WGS sequence"/>
</dbReference>
<feature type="domain" description="Fungal lipase-type" evidence="2">
    <location>
        <begin position="84"/>
        <end position="166"/>
    </location>
</feature>
<name>A0A0D2LWL3_9CHLO</name>
<dbReference type="OrthoDB" id="438440at2759"/>
<dbReference type="GO" id="GO:0006629">
    <property type="term" value="P:lipid metabolic process"/>
    <property type="evidence" value="ECO:0007669"/>
    <property type="project" value="InterPro"/>
</dbReference>
<dbReference type="PANTHER" id="PTHR47523">
    <property type="entry name" value="F21O3.11 PROTEIN"/>
    <property type="match status" value="1"/>
</dbReference>
<dbReference type="Pfam" id="PF01764">
    <property type="entry name" value="Lipase_3"/>
    <property type="match status" value="1"/>
</dbReference>
<feature type="region of interest" description="Disordered" evidence="1">
    <location>
        <begin position="185"/>
        <end position="211"/>
    </location>
</feature>
<keyword evidence="4" id="KW-1185">Reference proteome</keyword>
<dbReference type="AlphaFoldDB" id="A0A0D2LWL3"/>
<evidence type="ECO:0000313" key="4">
    <source>
        <dbReference type="Proteomes" id="UP000054498"/>
    </source>
</evidence>
<gene>
    <name evidence="3" type="ORF">MNEG_14020</name>
</gene>
<sequence length="266" mass="28102">MASCSPFSELAVQATSELLPLEPQDLQHATVLCEAVYCPDDAEARREVRALSALMGAQQQLTDVTLHDAAGQRYIVGHSPTAMFVCFQGTKYVKDWIANLSFRHATMWAGDDKAKAPAAHCGFSGRSVAVPLDELYAKAQAANKRLVLCGHSLGGAVALVCAIKLLRVWAARQLGGSYAPGDAACAGGGRPPAPAPRGRRERRARRQQRDSQHLAAAAAAAAAAPFADPDIRCITFAAPAVANESLAAEVVAAGWDRLMCNFLAIP</sequence>
<evidence type="ECO:0000256" key="1">
    <source>
        <dbReference type="SAM" id="MobiDB-lite"/>
    </source>
</evidence>
<protein>
    <submittedName>
        <fullName evidence="3">Triacylglycerol lipase-like protein</fullName>
    </submittedName>
</protein>
<evidence type="ECO:0000259" key="2">
    <source>
        <dbReference type="Pfam" id="PF01764"/>
    </source>
</evidence>
<reference evidence="3 4" key="1">
    <citation type="journal article" date="2013" name="BMC Genomics">
        <title>Reconstruction of the lipid metabolism for the microalga Monoraphidium neglectum from its genome sequence reveals characteristics suitable for biofuel production.</title>
        <authorList>
            <person name="Bogen C."/>
            <person name="Al-Dilaimi A."/>
            <person name="Albersmeier A."/>
            <person name="Wichmann J."/>
            <person name="Grundmann M."/>
            <person name="Rupp O."/>
            <person name="Lauersen K.J."/>
            <person name="Blifernez-Klassen O."/>
            <person name="Kalinowski J."/>
            <person name="Goesmann A."/>
            <person name="Mussgnug J.H."/>
            <person name="Kruse O."/>
        </authorList>
    </citation>
    <scope>NUCLEOTIDE SEQUENCE [LARGE SCALE GENOMIC DNA]</scope>
    <source>
        <strain evidence="3 4">SAG 48.87</strain>
    </source>
</reference>
<dbReference type="GeneID" id="25731541"/>
<proteinExistence type="predicted"/>